<dbReference type="GO" id="GO:0000166">
    <property type="term" value="F:nucleotide binding"/>
    <property type="evidence" value="ECO:0007669"/>
    <property type="project" value="InterPro"/>
</dbReference>
<dbReference type="InterPro" id="IPR004104">
    <property type="entry name" value="Gfo/Idh/MocA-like_OxRdtase_C"/>
</dbReference>
<dbReference type="SUPFAM" id="SSF55347">
    <property type="entry name" value="Glyceraldehyde-3-phosphate dehydrogenase-like, C-terminal domain"/>
    <property type="match status" value="1"/>
</dbReference>
<dbReference type="InterPro" id="IPR051450">
    <property type="entry name" value="Gfo/Idh/MocA_Oxidoreductases"/>
</dbReference>
<protein>
    <submittedName>
        <fullName evidence="3">NAD(P)-binding protein</fullName>
    </submittedName>
</protein>
<dbReference type="AlphaFoldDB" id="A0A3F3Q3N6"/>
<dbReference type="InterPro" id="IPR000683">
    <property type="entry name" value="Gfo/Idh/MocA-like_OxRdtase_N"/>
</dbReference>
<dbReference type="GeneID" id="38139723"/>
<keyword evidence="4" id="KW-1185">Reference proteome</keyword>
<organism evidence="3 4">
    <name type="scientific">Aspergillus welwitschiae</name>
    <dbReference type="NCBI Taxonomy" id="1341132"/>
    <lineage>
        <taxon>Eukaryota</taxon>
        <taxon>Fungi</taxon>
        <taxon>Dikarya</taxon>
        <taxon>Ascomycota</taxon>
        <taxon>Pezizomycotina</taxon>
        <taxon>Eurotiomycetes</taxon>
        <taxon>Eurotiomycetidae</taxon>
        <taxon>Eurotiales</taxon>
        <taxon>Aspergillaceae</taxon>
        <taxon>Aspergillus</taxon>
        <taxon>Aspergillus subgen. Circumdati</taxon>
    </lineage>
</organism>
<dbReference type="PANTHER" id="PTHR43377:SF12">
    <property type="entry name" value="BINDING ROSSMANN FOLD OXIDOREDUCTASE, PUTATIVE (AFU_ORTHOLOGUE AFUA_3G11840)-RELATED"/>
    <property type="match status" value="1"/>
</dbReference>
<dbReference type="Pfam" id="PF01408">
    <property type="entry name" value="GFO_IDH_MocA"/>
    <property type="match status" value="1"/>
</dbReference>
<name>A0A3F3Q3N6_9EURO</name>
<accession>A0A3F3Q3N6</accession>
<dbReference type="Gene3D" id="3.40.50.720">
    <property type="entry name" value="NAD(P)-binding Rossmann-like Domain"/>
    <property type="match status" value="1"/>
</dbReference>
<sequence>MPPTNQRRGFIIRTRRSLAFVFRSNTISPHSPLIAPLLLPLPFSQLTIKEPVIPASSPPPPASPRPLRFLIIGAGSRGTAYARAVATATQGTIHAVAEPHPSKRRHLGRSYIWGEHGTPQDGQEFPDWRAWLQWEQQRRETKNDSQVGVDGVFICTLDSTHVEILHAIAPLQLHILCEKPLALSLEDCLSVYHALTPNLSTNIFSIGHVLRYSPHNILLRKLLLLDRVIGDIVSLEHTEPVGFWHFSHSYVRGNWRRETPNGDGSLLTKSCHDIDFIMWLLSSPPPSSDPTSQQPIHPRTITSTGSLTQFRKSQKPPAAGAATNCLSCPAERDCIYSAVRIYNDMHVAKGDIDWPVNIVCEDIEDILPKTTSPRINKSDPIPTEHIPLAQSHLLTRLREDYQTSNNATDEKESIHSRPWYGRCVYESDNNVCDDQTVTITFSSDPPKTALFHMIAPTEKQCERRGRVYGTLGEISYDSRTITIYSFQTRETTTITVPKRPAEEEKAHGGGDYGLARSFVDAVDAVVNKGWGVAEAQRRFVGCDLEEAVRSHAVVFAAEEARREEVVVKWGEWWGEKVNGMSK</sequence>
<proteinExistence type="predicted"/>
<dbReference type="Gene3D" id="3.30.360.10">
    <property type="entry name" value="Dihydrodipicolinate Reductase, domain 2"/>
    <property type="match status" value="2"/>
</dbReference>
<feature type="domain" description="Gfo/Idh/MocA-like oxidoreductase N-terminal" evidence="1">
    <location>
        <begin position="67"/>
        <end position="195"/>
    </location>
</feature>
<evidence type="ECO:0000259" key="2">
    <source>
        <dbReference type="Pfam" id="PF02894"/>
    </source>
</evidence>
<dbReference type="PANTHER" id="PTHR43377">
    <property type="entry name" value="BILIVERDIN REDUCTASE A"/>
    <property type="match status" value="1"/>
</dbReference>
<dbReference type="Proteomes" id="UP000253729">
    <property type="component" value="Unassembled WGS sequence"/>
</dbReference>
<evidence type="ECO:0000313" key="4">
    <source>
        <dbReference type="Proteomes" id="UP000253729"/>
    </source>
</evidence>
<dbReference type="EMBL" id="KZ852045">
    <property type="protein sequence ID" value="RDH33788.1"/>
    <property type="molecule type" value="Genomic_DNA"/>
</dbReference>
<evidence type="ECO:0000313" key="3">
    <source>
        <dbReference type="EMBL" id="RDH33788.1"/>
    </source>
</evidence>
<feature type="domain" description="Gfo/Idh/MocA-like oxidoreductase C-terminal" evidence="2">
    <location>
        <begin position="223"/>
        <end position="288"/>
    </location>
</feature>
<gene>
    <name evidence="3" type="ORF">BDQ94DRAFT_169865</name>
</gene>
<reference evidence="3 4" key="1">
    <citation type="submission" date="2018-07" db="EMBL/GenBank/DDBJ databases">
        <title>The genomes of Aspergillus section Nigri reveals drivers in fungal speciation.</title>
        <authorList>
            <consortium name="DOE Joint Genome Institute"/>
            <person name="Vesth T.C."/>
            <person name="Nybo J."/>
            <person name="Theobald S."/>
            <person name="Brandl J."/>
            <person name="Frisvad J.C."/>
            <person name="Nielsen K.F."/>
            <person name="Lyhne E.K."/>
            <person name="Kogle M.E."/>
            <person name="Kuo A."/>
            <person name="Riley R."/>
            <person name="Clum A."/>
            <person name="Nolan M."/>
            <person name="Lipzen A."/>
            <person name="Salamov A."/>
            <person name="Henrissat B."/>
            <person name="Wiebenga A."/>
            <person name="De vries R.P."/>
            <person name="Grigoriev I.V."/>
            <person name="Mortensen U.H."/>
            <person name="Andersen M.R."/>
            <person name="Baker S.E."/>
        </authorList>
    </citation>
    <scope>NUCLEOTIDE SEQUENCE [LARGE SCALE GENOMIC DNA]</scope>
    <source>
        <strain evidence="3 4">CBS 139.54b</strain>
    </source>
</reference>
<dbReference type="RefSeq" id="XP_026626810.1">
    <property type="nucleotide sequence ID" value="XM_026771367.1"/>
</dbReference>
<dbReference type="SUPFAM" id="SSF51735">
    <property type="entry name" value="NAD(P)-binding Rossmann-fold domains"/>
    <property type="match status" value="1"/>
</dbReference>
<evidence type="ECO:0000259" key="1">
    <source>
        <dbReference type="Pfam" id="PF01408"/>
    </source>
</evidence>
<dbReference type="STRING" id="1341132.A0A3F3Q3N6"/>
<dbReference type="InterPro" id="IPR036291">
    <property type="entry name" value="NAD(P)-bd_dom_sf"/>
</dbReference>
<dbReference type="Pfam" id="PF02894">
    <property type="entry name" value="GFO_IDH_MocA_C"/>
    <property type="match status" value="1"/>
</dbReference>